<dbReference type="AlphaFoldDB" id="A0A9P4V2Q0"/>
<dbReference type="EMBL" id="ML996114">
    <property type="protein sequence ID" value="KAF2737652.1"/>
    <property type="molecule type" value="Genomic_DNA"/>
</dbReference>
<evidence type="ECO:0000313" key="2">
    <source>
        <dbReference type="EMBL" id="KAF2737652.1"/>
    </source>
</evidence>
<reference evidence="2" key="1">
    <citation type="journal article" date="2020" name="Stud. Mycol.">
        <title>101 Dothideomycetes genomes: a test case for predicting lifestyles and emergence of pathogens.</title>
        <authorList>
            <person name="Haridas S."/>
            <person name="Albert R."/>
            <person name="Binder M."/>
            <person name="Bloem J."/>
            <person name="Labutti K."/>
            <person name="Salamov A."/>
            <person name="Andreopoulos B."/>
            <person name="Baker S."/>
            <person name="Barry K."/>
            <person name="Bills G."/>
            <person name="Bluhm B."/>
            <person name="Cannon C."/>
            <person name="Castanera R."/>
            <person name="Culley D."/>
            <person name="Daum C."/>
            <person name="Ezra D."/>
            <person name="Gonzalez J."/>
            <person name="Henrissat B."/>
            <person name="Kuo A."/>
            <person name="Liang C."/>
            <person name="Lipzen A."/>
            <person name="Lutzoni F."/>
            <person name="Magnuson J."/>
            <person name="Mondo S."/>
            <person name="Nolan M."/>
            <person name="Ohm R."/>
            <person name="Pangilinan J."/>
            <person name="Park H.-J."/>
            <person name="Ramirez L."/>
            <person name="Alfaro M."/>
            <person name="Sun H."/>
            <person name="Tritt A."/>
            <person name="Yoshinaga Y."/>
            <person name="Zwiers L.-H."/>
            <person name="Turgeon B."/>
            <person name="Goodwin S."/>
            <person name="Spatafora J."/>
            <person name="Crous P."/>
            <person name="Grigoriev I."/>
        </authorList>
    </citation>
    <scope>NUCLEOTIDE SEQUENCE</scope>
    <source>
        <strain evidence="2">CBS 125425</strain>
    </source>
</reference>
<dbReference type="Proteomes" id="UP000799444">
    <property type="component" value="Unassembled WGS sequence"/>
</dbReference>
<evidence type="ECO:0000256" key="1">
    <source>
        <dbReference type="SAM" id="MobiDB-lite"/>
    </source>
</evidence>
<organism evidence="2 3">
    <name type="scientific">Polyplosphaeria fusca</name>
    <dbReference type="NCBI Taxonomy" id="682080"/>
    <lineage>
        <taxon>Eukaryota</taxon>
        <taxon>Fungi</taxon>
        <taxon>Dikarya</taxon>
        <taxon>Ascomycota</taxon>
        <taxon>Pezizomycotina</taxon>
        <taxon>Dothideomycetes</taxon>
        <taxon>Pleosporomycetidae</taxon>
        <taxon>Pleosporales</taxon>
        <taxon>Tetraplosphaeriaceae</taxon>
        <taxon>Polyplosphaeria</taxon>
    </lineage>
</organism>
<feature type="compositionally biased region" description="Acidic residues" evidence="1">
    <location>
        <begin position="89"/>
        <end position="101"/>
    </location>
</feature>
<dbReference type="OrthoDB" id="5376498at2759"/>
<evidence type="ECO:0000313" key="3">
    <source>
        <dbReference type="Proteomes" id="UP000799444"/>
    </source>
</evidence>
<gene>
    <name evidence="2" type="ORF">EJ04DRAFT_541758</name>
</gene>
<keyword evidence="3" id="KW-1185">Reference proteome</keyword>
<protein>
    <submittedName>
        <fullName evidence="2">Uncharacterized protein</fullName>
    </submittedName>
</protein>
<name>A0A9P4V2Q0_9PLEO</name>
<feature type="region of interest" description="Disordered" evidence="1">
    <location>
        <begin position="88"/>
        <end position="125"/>
    </location>
</feature>
<proteinExistence type="predicted"/>
<comment type="caution">
    <text evidence="2">The sequence shown here is derived from an EMBL/GenBank/DDBJ whole genome shotgun (WGS) entry which is preliminary data.</text>
</comment>
<accession>A0A9P4V2Q0</accession>
<sequence>MSLLTSPTPQTWTLRFKSRKTTIFLHINPLQTFSSIKEHLYHALTESPLKDPDTGAMVPLPDSPEDIKLGRCVNMNSPSEGFVAGAWEAADEDEEDEEEETDGKGKAKAKGKGLAGSAGLGDCPKGTGLRDNAVLAFRWEGDESAWDGEMWGVRLPTFEDAYGDGEEVV</sequence>